<keyword evidence="2" id="KW-1185">Reference proteome</keyword>
<dbReference type="VEuPathDB" id="FungiDB:PGTG_17213"/>
<evidence type="ECO:0000313" key="1">
    <source>
        <dbReference type="EMBL" id="EFP90941.2"/>
    </source>
</evidence>
<dbReference type="AlphaFoldDB" id="E3L316"/>
<dbReference type="InParanoid" id="E3L316"/>
<protein>
    <submittedName>
        <fullName evidence="1">Uncharacterized protein</fullName>
    </submittedName>
</protein>
<gene>
    <name evidence="1" type="ORF">PGTG_17213</name>
</gene>
<dbReference type="EMBL" id="DS178339">
    <property type="protein sequence ID" value="EFP90941.2"/>
    <property type="molecule type" value="Genomic_DNA"/>
</dbReference>
<reference evidence="2" key="2">
    <citation type="journal article" date="2011" name="Proc. Natl. Acad. Sci. U.S.A.">
        <title>Obligate biotrophy features unraveled by the genomic analysis of rust fungi.</title>
        <authorList>
            <person name="Duplessis S."/>
            <person name="Cuomo C.A."/>
            <person name="Lin Y.-C."/>
            <person name="Aerts A."/>
            <person name="Tisserant E."/>
            <person name="Veneault-Fourrey C."/>
            <person name="Joly D.L."/>
            <person name="Hacquard S."/>
            <person name="Amselem J."/>
            <person name="Cantarel B.L."/>
            <person name="Chiu R."/>
            <person name="Coutinho P.M."/>
            <person name="Feau N."/>
            <person name="Field M."/>
            <person name="Frey P."/>
            <person name="Gelhaye E."/>
            <person name="Goldberg J."/>
            <person name="Grabherr M.G."/>
            <person name="Kodira C.D."/>
            <person name="Kohler A."/>
            <person name="Kuees U."/>
            <person name="Lindquist E.A."/>
            <person name="Lucas S.M."/>
            <person name="Mago R."/>
            <person name="Mauceli E."/>
            <person name="Morin E."/>
            <person name="Murat C."/>
            <person name="Pangilinan J.L."/>
            <person name="Park R."/>
            <person name="Pearson M."/>
            <person name="Quesneville H."/>
            <person name="Rouhier N."/>
            <person name="Sakthikumar S."/>
            <person name="Salamov A.A."/>
            <person name="Schmutz J."/>
            <person name="Selles B."/>
            <person name="Shapiro H."/>
            <person name="Tanguay P."/>
            <person name="Tuskan G.A."/>
            <person name="Henrissat B."/>
            <person name="Van de Peer Y."/>
            <person name="Rouze P."/>
            <person name="Ellis J.G."/>
            <person name="Dodds P.N."/>
            <person name="Schein J.E."/>
            <person name="Zhong S."/>
            <person name="Hamelin R.C."/>
            <person name="Grigoriev I.V."/>
            <person name="Szabo L.J."/>
            <person name="Martin F."/>
        </authorList>
    </citation>
    <scope>NUCLEOTIDE SEQUENCE [LARGE SCALE GENOMIC DNA]</scope>
    <source>
        <strain evidence="2">CRL 75-36-700-3 / race SCCL</strain>
    </source>
</reference>
<name>E3L316_PUCGT</name>
<dbReference type="GeneID" id="10528355"/>
<reference key="1">
    <citation type="submission" date="2007-01" db="EMBL/GenBank/DDBJ databases">
        <title>The Genome Sequence of Puccinia graminis f. sp. tritici Strain CRL 75-36-700-3.</title>
        <authorList>
            <consortium name="The Broad Institute Genome Sequencing Platform"/>
            <person name="Birren B."/>
            <person name="Lander E."/>
            <person name="Galagan J."/>
            <person name="Nusbaum C."/>
            <person name="Devon K."/>
            <person name="Cuomo C."/>
            <person name="Jaffe D."/>
            <person name="Butler J."/>
            <person name="Alvarez P."/>
            <person name="Gnerre S."/>
            <person name="Grabherr M."/>
            <person name="Mauceli E."/>
            <person name="Brockman W."/>
            <person name="Young S."/>
            <person name="LaButti K."/>
            <person name="Sykes S."/>
            <person name="DeCaprio D."/>
            <person name="Crawford M."/>
            <person name="Koehrsen M."/>
            <person name="Engels R."/>
            <person name="Montgomery P."/>
            <person name="Pearson M."/>
            <person name="Howarth C."/>
            <person name="Larson L."/>
            <person name="White J."/>
            <person name="Zeng Q."/>
            <person name="Kodira C."/>
            <person name="Yandava C."/>
            <person name="Alvarado L."/>
            <person name="O'Leary S."/>
            <person name="Szabo L."/>
            <person name="Dean R."/>
            <person name="Schein J."/>
        </authorList>
    </citation>
    <scope>NUCLEOTIDE SEQUENCE</scope>
    <source>
        <strain>CRL 75-36-700-3</strain>
    </source>
</reference>
<accession>E3L316</accession>
<organism evidence="1 2">
    <name type="scientific">Puccinia graminis f. sp. tritici (strain CRL 75-36-700-3 / race SCCL)</name>
    <name type="common">Black stem rust fungus</name>
    <dbReference type="NCBI Taxonomy" id="418459"/>
    <lineage>
        <taxon>Eukaryota</taxon>
        <taxon>Fungi</taxon>
        <taxon>Dikarya</taxon>
        <taxon>Basidiomycota</taxon>
        <taxon>Pucciniomycotina</taxon>
        <taxon>Pucciniomycetes</taxon>
        <taxon>Pucciniales</taxon>
        <taxon>Pucciniaceae</taxon>
        <taxon>Puccinia</taxon>
    </lineage>
</organism>
<dbReference type="KEGG" id="pgr:PGTG_17213"/>
<dbReference type="RefSeq" id="XP_003335360.2">
    <property type="nucleotide sequence ID" value="XM_003335312.2"/>
</dbReference>
<proteinExistence type="predicted"/>
<dbReference type="Proteomes" id="UP000008783">
    <property type="component" value="Unassembled WGS sequence"/>
</dbReference>
<dbReference type="OrthoDB" id="2499418at2759"/>
<sequence>MPDYGASGATVLTGPTSRLQKQSVHRRALRGKWKFCQRSNLKMLQLAQLAFIDPSLAAEVNRMPEDSRTLHLRSTLNYSSITPPDQPMYDITVDVRGRRLPSEGGWLSFHGKLGVKAGEDVLFITVDSQGWDFPSHTGTQAAWGDGSLQW</sequence>
<evidence type="ECO:0000313" key="2">
    <source>
        <dbReference type="Proteomes" id="UP000008783"/>
    </source>
</evidence>
<dbReference type="HOGENOM" id="CLU_146200_0_0_1"/>